<evidence type="ECO:0000256" key="3">
    <source>
        <dbReference type="ARBA" id="ARBA00023015"/>
    </source>
</evidence>
<accession>A0AA39CDW4</accession>
<keyword evidence="2" id="KW-0862">Zinc</keyword>
<protein>
    <submittedName>
        <fullName evidence="7">Uncharacterized protein</fullName>
    </submittedName>
</protein>
<sequence>MADVVRWAIDGCPIHFYDEPDLNRPAQFFIECTAPRISSYFAEMMDSFVDDKVLVHYTSNSAWNFWNRLVIQASQDQSCVRHSLAALSSLHEWIELTKRTPWQNYTFTLYYTKAITEINSSQHSLPLDIVLICCLLFAHCDFLMGASAAGLTHLKSGYRIIAENRKRHVQISPEINEFIEPIIRGFMAKSENYALRAEAAEPVNEAPVTTAATYALPDMPERFDDLVQATKHLQQAVYLVLLLEMGKPHHSTPMIPGVRKYVAEWTKSFGRWKAAAAFDADDPLLKDWQLLLLAHHRMALLILKTLPPESDCAYSRASADFRIMFAQMRTFLRSGYTTMEKGRDSDLVLKAHLGFIAPLYFIATLCRAREIRYSALEALRELKVAEAHWNSCVAYTVAKTVIEIEESCIESSMKVQRIKVDSVDRCKDGNLEIKYHKIPGNGNHADTVSRKITETCCHHEATMMWPLVRIVHDGKAEKAQLQL</sequence>
<dbReference type="PANTHER" id="PTHR36206">
    <property type="entry name" value="ASPERCRYPTIN BIOSYNTHESIS CLUSTER-SPECIFIC TRANSCRIPTION REGULATOR ATNN-RELATED"/>
    <property type="match status" value="1"/>
</dbReference>
<dbReference type="AlphaFoldDB" id="A0AA39CDW4"/>
<keyword evidence="4" id="KW-0238">DNA-binding</keyword>
<dbReference type="PANTHER" id="PTHR36206:SF12">
    <property type="entry name" value="ASPERCRYPTIN BIOSYNTHESIS CLUSTER-SPECIFIC TRANSCRIPTION REGULATOR ATNN-RELATED"/>
    <property type="match status" value="1"/>
</dbReference>
<evidence type="ECO:0000313" key="7">
    <source>
        <dbReference type="EMBL" id="KAJ9604597.1"/>
    </source>
</evidence>
<organism evidence="7 8">
    <name type="scientific">Cladophialophora chaetospira</name>
    <dbReference type="NCBI Taxonomy" id="386627"/>
    <lineage>
        <taxon>Eukaryota</taxon>
        <taxon>Fungi</taxon>
        <taxon>Dikarya</taxon>
        <taxon>Ascomycota</taxon>
        <taxon>Pezizomycotina</taxon>
        <taxon>Eurotiomycetes</taxon>
        <taxon>Chaetothyriomycetidae</taxon>
        <taxon>Chaetothyriales</taxon>
        <taxon>Herpotrichiellaceae</taxon>
        <taxon>Cladophialophora</taxon>
    </lineage>
</organism>
<keyword evidence="5" id="KW-0804">Transcription</keyword>
<keyword evidence="1" id="KW-0479">Metal-binding</keyword>
<dbReference type="InterPro" id="IPR052360">
    <property type="entry name" value="Transcr_Regulatory_Proteins"/>
</dbReference>
<comment type="caution">
    <text evidence="7">The sequence shown here is derived from an EMBL/GenBank/DDBJ whole genome shotgun (WGS) entry which is preliminary data.</text>
</comment>
<dbReference type="GO" id="GO:0003677">
    <property type="term" value="F:DNA binding"/>
    <property type="evidence" value="ECO:0007669"/>
    <property type="project" value="UniProtKB-KW"/>
</dbReference>
<dbReference type="Proteomes" id="UP001172673">
    <property type="component" value="Unassembled WGS sequence"/>
</dbReference>
<evidence type="ECO:0000313" key="8">
    <source>
        <dbReference type="Proteomes" id="UP001172673"/>
    </source>
</evidence>
<keyword evidence="6" id="KW-0539">Nucleus</keyword>
<keyword evidence="8" id="KW-1185">Reference proteome</keyword>
<evidence type="ECO:0000256" key="4">
    <source>
        <dbReference type="ARBA" id="ARBA00023125"/>
    </source>
</evidence>
<keyword evidence="3" id="KW-0805">Transcription regulation</keyword>
<dbReference type="GO" id="GO:0046872">
    <property type="term" value="F:metal ion binding"/>
    <property type="evidence" value="ECO:0007669"/>
    <property type="project" value="UniProtKB-KW"/>
</dbReference>
<dbReference type="EMBL" id="JAPDRK010000018">
    <property type="protein sequence ID" value="KAJ9604597.1"/>
    <property type="molecule type" value="Genomic_DNA"/>
</dbReference>
<evidence type="ECO:0000256" key="5">
    <source>
        <dbReference type="ARBA" id="ARBA00023163"/>
    </source>
</evidence>
<proteinExistence type="predicted"/>
<evidence type="ECO:0000256" key="6">
    <source>
        <dbReference type="ARBA" id="ARBA00023242"/>
    </source>
</evidence>
<evidence type="ECO:0000256" key="2">
    <source>
        <dbReference type="ARBA" id="ARBA00022833"/>
    </source>
</evidence>
<gene>
    <name evidence="7" type="ORF">H2200_010711</name>
</gene>
<reference evidence="7" key="1">
    <citation type="submission" date="2022-10" db="EMBL/GenBank/DDBJ databases">
        <title>Culturing micro-colonial fungi from biological soil crusts in the Mojave desert and describing Neophaeococcomyces mojavensis, and introducing the new genera and species Taxawa tesnikishii.</title>
        <authorList>
            <person name="Kurbessoian T."/>
            <person name="Stajich J.E."/>
        </authorList>
    </citation>
    <scope>NUCLEOTIDE SEQUENCE</scope>
    <source>
        <strain evidence="7">TK_41</strain>
    </source>
</reference>
<evidence type="ECO:0000256" key="1">
    <source>
        <dbReference type="ARBA" id="ARBA00022723"/>
    </source>
</evidence>
<name>A0AA39CDW4_9EURO</name>